<dbReference type="InterPro" id="IPR036188">
    <property type="entry name" value="FAD/NAD-bd_sf"/>
</dbReference>
<feature type="chain" id="PRO_5047435261" description="Amine oxidase" evidence="4">
    <location>
        <begin position="20"/>
        <end position="534"/>
    </location>
</feature>
<keyword evidence="3" id="KW-0285">Flavoprotein</keyword>
<feature type="signal peptide" evidence="4">
    <location>
        <begin position="1"/>
        <end position="19"/>
    </location>
</feature>
<keyword evidence="2 3" id="KW-0560">Oxidoreductase</keyword>
<protein>
    <recommendedName>
        <fullName evidence="3">Amine oxidase</fullName>
        <ecNumber evidence="3">1.4.3.-</ecNumber>
    </recommendedName>
</protein>
<dbReference type="InterPro" id="IPR001613">
    <property type="entry name" value="Flavin_amine_oxidase"/>
</dbReference>
<proteinExistence type="inferred from homology"/>
<dbReference type="InterPro" id="IPR002937">
    <property type="entry name" value="Amino_oxidase"/>
</dbReference>
<accession>A0ABP0E1S3</accession>
<dbReference type="PANTHER" id="PTHR10742">
    <property type="entry name" value="FLAVIN MONOAMINE OXIDASE"/>
    <property type="match status" value="1"/>
</dbReference>
<comment type="cofactor">
    <cofactor evidence="1 3">
        <name>FAD</name>
        <dbReference type="ChEBI" id="CHEBI:57692"/>
    </cofactor>
</comment>
<keyword evidence="3" id="KW-0274">FAD</keyword>
<dbReference type="PRINTS" id="PR00757">
    <property type="entry name" value="AMINEOXDASEF"/>
</dbReference>
<name>A0ABP0E1S3_9PEZI</name>
<sequence>MPSLLRIATLLAGVSSTAGLAIQHEQRNAGTCRKTKVAVLGAGVAGVTAAQALSNASVTDFLLIERNDYLGGRVAHTTFGKKADGTPYTVELGANWVQGLGSPGGPENPIWTLAKLYGINNTYSNYSSMLTYDETGYVDYTDVMDAYDDAYDIAAADAGVLLTNNLQDPSVRAGFSLAGWKPKKDMHAQAVEFWNWDWETAYAPEDCSFVYGITGNNLTFNQYSDANNYVWDQRGLNTFLYGEASTFLAPHDKRLLLSTTVTNISYSDSGVTVTFDDGGCVEAEHAICTFSMGVLQNDVITFDPPLPRWKVDAIESFEMGTYTKIFMQFNETFWDESMQYFLYADPQVRGYYPVWQSLDAPGFLEGSHIIFVTVVGAESYRVEQQPDEVTKAEVMAVLRSMFPNITVPEPTAFMYPRWSLENWAFGSYSNWPVGMTLEKHQNLRANVDRLWFAGEGTSAEYFGFMHGAWFEGQEMAKRVAAQLKAAKKNNGGSSQYGPQMVRYEVLHGTTQLKEFNFENGWPVSSFLDYDSDSD</sequence>
<evidence type="ECO:0000256" key="1">
    <source>
        <dbReference type="ARBA" id="ARBA00001974"/>
    </source>
</evidence>
<keyword evidence="4" id="KW-0732">Signal</keyword>
<evidence type="ECO:0000259" key="5">
    <source>
        <dbReference type="Pfam" id="PF01593"/>
    </source>
</evidence>
<gene>
    <name evidence="6" type="primary">pao1</name>
    <name evidence="6" type="ORF">SEPCBS119000_006214</name>
</gene>
<keyword evidence="7" id="KW-1185">Reference proteome</keyword>
<evidence type="ECO:0000256" key="2">
    <source>
        <dbReference type="ARBA" id="ARBA00023002"/>
    </source>
</evidence>
<evidence type="ECO:0000313" key="7">
    <source>
        <dbReference type="Proteomes" id="UP001642502"/>
    </source>
</evidence>
<dbReference type="SUPFAM" id="SSF54373">
    <property type="entry name" value="FAD-linked reductases, C-terminal domain"/>
    <property type="match status" value="1"/>
</dbReference>
<dbReference type="Pfam" id="PF01593">
    <property type="entry name" value="Amino_oxidase"/>
    <property type="match status" value="1"/>
</dbReference>
<evidence type="ECO:0000256" key="3">
    <source>
        <dbReference type="RuleBase" id="RU362067"/>
    </source>
</evidence>
<dbReference type="PANTHER" id="PTHR10742:SF313">
    <property type="entry name" value="AMINE OXIDASE"/>
    <property type="match status" value="1"/>
</dbReference>
<evidence type="ECO:0000313" key="6">
    <source>
        <dbReference type="EMBL" id="CAK7274520.1"/>
    </source>
</evidence>
<comment type="similarity">
    <text evidence="3">Belongs to the flavin monoamine oxidase family.</text>
</comment>
<feature type="domain" description="Amine oxidase" evidence="5">
    <location>
        <begin position="44"/>
        <end position="479"/>
    </location>
</feature>
<dbReference type="Proteomes" id="UP001642502">
    <property type="component" value="Unassembled WGS sequence"/>
</dbReference>
<reference evidence="6 7" key="1">
    <citation type="submission" date="2024-01" db="EMBL/GenBank/DDBJ databases">
        <authorList>
            <person name="Allen C."/>
            <person name="Tagirdzhanova G."/>
        </authorList>
    </citation>
    <scope>NUCLEOTIDE SEQUENCE [LARGE SCALE GENOMIC DNA]</scope>
    <source>
        <strain evidence="6 7">CBS 119000</strain>
    </source>
</reference>
<dbReference type="InterPro" id="IPR050281">
    <property type="entry name" value="Flavin_monoamine_oxidase"/>
</dbReference>
<dbReference type="Gene3D" id="3.90.660.10">
    <property type="match status" value="1"/>
</dbReference>
<organism evidence="6 7">
    <name type="scientific">Sporothrix epigloea</name>
    <dbReference type="NCBI Taxonomy" id="1892477"/>
    <lineage>
        <taxon>Eukaryota</taxon>
        <taxon>Fungi</taxon>
        <taxon>Dikarya</taxon>
        <taxon>Ascomycota</taxon>
        <taxon>Pezizomycotina</taxon>
        <taxon>Sordariomycetes</taxon>
        <taxon>Sordariomycetidae</taxon>
        <taxon>Ophiostomatales</taxon>
        <taxon>Ophiostomataceae</taxon>
        <taxon>Sporothrix</taxon>
    </lineage>
</organism>
<dbReference type="Gene3D" id="3.50.50.60">
    <property type="entry name" value="FAD/NAD(P)-binding domain"/>
    <property type="match status" value="1"/>
</dbReference>
<dbReference type="EC" id="1.4.3.-" evidence="3"/>
<comment type="caution">
    <text evidence="6">The sequence shown here is derived from an EMBL/GenBank/DDBJ whole genome shotgun (WGS) entry which is preliminary data.</text>
</comment>
<dbReference type="EMBL" id="CAWUON010000146">
    <property type="protein sequence ID" value="CAK7274520.1"/>
    <property type="molecule type" value="Genomic_DNA"/>
</dbReference>
<evidence type="ECO:0000256" key="4">
    <source>
        <dbReference type="SAM" id="SignalP"/>
    </source>
</evidence>
<dbReference type="SUPFAM" id="SSF51905">
    <property type="entry name" value="FAD/NAD(P)-binding domain"/>
    <property type="match status" value="1"/>
</dbReference>